<dbReference type="InterPro" id="IPR022190">
    <property type="entry name" value="DUF3716"/>
</dbReference>
<dbReference type="Pfam" id="PF12511">
    <property type="entry name" value="DUF3716"/>
    <property type="match status" value="1"/>
</dbReference>
<evidence type="ECO:0000313" key="2">
    <source>
        <dbReference type="EMBL" id="KAJ5379520.1"/>
    </source>
</evidence>
<dbReference type="AlphaFoldDB" id="A0A9W9SJE5"/>
<keyword evidence="3" id="KW-1185">Reference proteome</keyword>
<protein>
    <submittedName>
        <fullName evidence="2">Uncharacterized protein</fullName>
    </submittedName>
</protein>
<comment type="caution">
    <text evidence="2">The sequence shown here is derived from an EMBL/GenBank/DDBJ whole genome shotgun (WGS) entry which is preliminary data.</text>
</comment>
<reference evidence="2" key="2">
    <citation type="journal article" date="2023" name="IMA Fungus">
        <title>Comparative genomic study of the Penicillium genus elucidates a diverse pangenome and 15 lateral gene transfer events.</title>
        <authorList>
            <person name="Petersen C."/>
            <person name="Sorensen T."/>
            <person name="Nielsen M.R."/>
            <person name="Sondergaard T.E."/>
            <person name="Sorensen J.L."/>
            <person name="Fitzpatrick D.A."/>
            <person name="Frisvad J.C."/>
            <person name="Nielsen K.L."/>
        </authorList>
    </citation>
    <scope>NUCLEOTIDE SEQUENCE</scope>
    <source>
        <strain evidence="2">IBT 29677</strain>
    </source>
</reference>
<name>A0A9W9SJE5_9EURO</name>
<organism evidence="2 3">
    <name type="scientific">Penicillium cosmopolitanum</name>
    <dbReference type="NCBI Taxonomy" id="1131564"/>
    <lineage>
        <taxon>Eukaryota</taxon>
        <taxon>Fungi</taxon>
        <taxon>Dikarya</taxon>
        <taxon>Ascomycota</taxon>
        <taxon>Pezizomycotina</taxon>
        <taxon>Eurotiomycetes</taxon>
        <taxon>Eurotiomycetidae</taxon>
        <taxon>Eurotiales</taxon>
        <taxon>Aspergillaceae</taxon>
        <taxon>Penicillium</taxon>
    </lineage>
</organism>
<dbReference type="EMBL" id="JAPZBU010000011">
    <property type="protein sequence ID" value="KAJ5379520.1"/>
    <property type="molecule type" value="Genomic_DNA"/>
</dbReference>
<feature type="compositionally biased region" description="Basic and acidic residues" evidence="1">
    <location>
        <begin position="75"/>
        <end position="84"/>
    </location>
</feature>
<feature type="region of interest" description="Disordered" evidence="1">
    <location>
        <begin position="61"/>
        <end position="84"/>
    </location>
</feature>
<reference evidence="2" key="1">
    <citation type="submission" date="2022-12" db="EMBL/GenBank/DDBJ databases">
        <authorList>
            <person name="Petersen C."/>
        </authorList>
    </citation>
    <scope>NUCLEOTIDE SEQUENCE</scope>
    <source>
        <strain evidence="2">IBT 29677</strain>
    </source>
</reference>
<dbReference type="GeneID" id="81376256"/>
<dbReference type="Proteomes" id="UP001147747">
    <property type="component" value="Unassembled WGS sequence"/>
</dbReference>
<sequence>MQIVGRPPLAPCSSCRKGNGPWAKFLTFPLFGGQPSACGNCHWGGEDKRYDFYREPVADDDAVSRGHRRTSSMQERVDKAVLED</sequence>
<accession>A0A9W9SJE5</accession>
<evidence type="ECO:0000313" key="3">
    <source>
        <dbReference type="Proteomes" id="UP001147747"/>
    </source>
</evidence>
<dbReference type="RefSeq" id="XP_056483306.1">
    <property type="nucleotide sequence ID" value="XM_056637276.1"/>
</dbReference>
<gene>
    <name evidence="2" type="ORF">N7509_012639</name>
</gene>
<evidence type="ECO:0000256" key="1">
    <source>
        <dbReference type="SAM" id="MobiDB-lite"/>
    </source>
</evidence>
<proteinExistence type="predicted"/>